<keyword evidence="2" id="KW-1185">Reference proteome</keyword>
<organism evidence="1 2">
    <name type="scientific">Rhodanobacter hydrolyticus</name>
    <dbReference type="NCBI Taxonomy" id="2250595"/>
    <lineage>
        <taxon>Bacteria</taxon>
        <taxon>Pseudomonadati</taxon>
        <taxon>Pseudomonadota</taxon>
        <taxon>Gammaproteobacteria</taxon>
        <taxon>Lysobacterales</taxon>
        <taxon>Rhodanobacteraceae</taxon>
        <taxon>Rhodanobacter</taxon>
    </lineage>
</organism>
<comment type="caution">
    <text evidence="1">The sequence shown here is derived from an EMBL/GenBank/DDBJ whole genome shotgun (WGS) entry which is preliminary data.</text>
</comment>
<dbReference type="Proteomes" id="UP001620339">
    <property type="component" value="Unassembled WGS sequence"/>
</dbReference>
<proteinExistence type="predicted"/>
<reference evidence="1 2" key="1">
    <citation type="submission" date="2020-10" db="EMBL/GenBank/DDBJ databases">
        <title>Phylogeny of dyella-like bacteria.</title>
        <authorList>
            <person name="Fu J."/>
        </authorList>
    </citation>
    <scope>NUCLEOTIDE SEQUENCE [LARGE SCALE GENOMIC DNA]</scope>
    <source>
        <strain evidence="1 2">KACC 19113</strain>
    </source>
</reference>
<protein>
    <submittedName>
        <fullName evidence="1">Uncharacterized protein</fullName>
    </submittedName>
</protein>
<evidence type="ECO:0000313" key="2">
    <source>
        <dbReference type="Proteomes" id="UP001620339"/>
    </source>
</evidence>
<gene>
    <name evidence="1" type="ORF">ISP25_19255</name>
</gene>
<name>A0ABW8JCI9_9GAMM</name>
<evidence type="ECO:0000313" key="1">
    <source>
        <dbReference type="EMBL" id="MFK2879214.1"/>
    </source>
</evidence>
<accession>A0ABW8JCI9</accession>
<dbReference type="RefSeq" id="WP_404616052.1">
    <property type="nucleotide sequence ID" value="NZ_JADIKK010000008.1"/>
</dbReference>
<dbReference type="EMBL" id="JADIKK010000008">
    <property type="protein sequence ID" value="MFK2879214.1"/>
    <property type="molecule type" value="Genomic_DNA"/>
</dbReference>
<sequence length="91" mass="9582">MAEEFKGQVFDGKHDCAKPMVMKIVAGLPALCRGIDSNHAYAMDVPATAGTDSDSPYPDPGCVAFVARVAIDGHADDWTLYAPNSSIASSH</sequence>